<name>A0ABD1SZB1_9LAMI</name>
<sequence>MYAWGWKININLDWCTSWRPVVRCKNLEITIDDFCLYVVDDVEVFNAYPSGRRCFLETMHAFKIMHKMKDSKLDRKYDVYGFPLVVQVEVHTVLTPTLEKMENRYIQEFYIPSRVPDPILDAYIFGEERQSHVAHRSPTQHRVLPFLPLTYHRGTSSHLFHTLSSVRWRLGSLDIEIEEVTDGELVLDTDRVTDGVVTELETGSQQQVVEIEQPEIEMETRRVGSQM</sequence>
<protein>
    <submittedName>
        <fullName evidence="1">Uncharacterized protein</fullName>
    </submittedName>
</protein>
<accession>A0ABD1SZB1</accession>
<comment type="caution">
    <text evidence="1">The sequence shown here is derived from an EMBL/GenBank/DDBJ whole genome shotgun (WGS) entry which is preliminary data.</text>
</comment>
<proteinExistence type="predicted"/>
<dbReference type="AlphaFoldDB" id="A0ABD1SZB1"/>
<reference evidence="2" key="1">
    <citation type="submission" date="2024-07" db="EMBL/GenBank/DDBJ databases">
        <title>Two chromosome-level genome assemblies of Korean endemic species Abeliophyllum distichum and Forsythia ovata (Oleaceae).</title>
        <authorList>
            <person name="Jang H."/>
        </authorList>
    </citation>
    <scope>NUCLEOTIDE SEQUENCE [LARGE SCALE GENOMIC DNA]</scope>
</reference>
<dbReference type="Proteomes" id="UP001604336">
    <property type="component" value="Unassembled WGS sequence"/>
</dbReference>
<keyword evidence="2" id="KW-1185">Reference proteome</keyword>
<evidence type="ECO:0000313" key="1">
    <source>
        <dbReference type="EMBL" id="KAL2505806.1"/>
    </source>
</evidence>
<gene>
    <name evidence="1" type="ORF">Adt_21427</name>
</gene>
<dbReference type="EMBL" id="JBFOLK010000006">
    <property type="protein sequence ID" value="KAL2505806.1"/>
    <property type="molecule type" value="Genomic_DNA"/>
</dbReference>
<organism evidence="1 2">
    <name type="scientific">Abeliophyllum distichum</name>
    <dbReference type="NCBI Taxonomy" id="126358"/>
    <lineage>
        <taxon>Eukaryota</taxon>
        <taxon>Viridiplantae</taxon>
        <taxon>Streptophyta</taxon>
        <taxon>Embryophyta</taxon>
        <taxon>Tracheophyta</taxon>
        <taxon>Spermatophyta</taxon>
        <taxon>Magnoliopsida</taxon>
        <taxon>eudicotyledons</taxon>
        <taxon>Gunneridae</taxon>
        <taxon>Pentapetalae</taxon>
        <taxon>asterids</taxon>
        <taxon>lamiids</taxon>
        <taxon>Lamiales</taxon>
        <taxon>Oleaceae</taxon>
        <taxon>Forsythieae</taxon>
        <taxon>Abeliophyllum</taxon>
    </lineage>
</organism>
<evidence type="ECO:0000313" key="2">
    <source>
        <dbReference type="Proteomes" id="UP001604336"/>
    </source>
</evidence>